<evidence type="ECO:0000313" key="5">
    <source>
        <dbReference type="Proteomes" id="UP000198873"/>
    </source>
</evidence>
<keyword evidence="5" id="KW-1185">Reference proteome</keyword>
<dbReference type="RefSeq" id="WP_254791421.1">
    <property type="nucleotide sequence ID" value="NZ_FPAB01000001.1"/>
</dbReference>
<reference evidence="5" key="1">
    <citation type="submission" date="2016-10" db="EMBL/GenBank/DDBJ databases">
        <authorList>
            <person name="Varghese N."/>
            <person name="Submissions S."/>
        </authorList>
    </citation>
    <scope>NUCLEOTIDE SEQUENCE [LARGE SCALE GENOMIC DNA]</scope>
    <source>
        <strain evidence="5">CGMCC 4.7047</strain>
    </source>
</reference>
<dbReference type="InterPro" id="IPR050832">
    <property type="entry name" value="Bact_Acetyltransf"/>
</dbReference>
<dbReference type="InterPro" id="IPR000182">
    <property type="entry name" value="GNAT_dom"/>
</dbReference>
<evidence type="ECO:0000313" key="4">
    <source>
        <dbReference type="EMBL" id="SFS39878.1"/>
    </source>
</evidence>
<evidence type="ECO:0000259" key="3">
    <source>
        <dbReference type="PROSITE" id="PS51186"/>
    </source>
</evidence>
<dbReference type="STRING" id="1176198.SAMN05444716_101525"/>
<dbReference type="InterPro" id="IPR016181">
    <property type="entry name" value="Acyl_CoA_acyltransferase"/>
</dbReference>
<protein>
    <submittedName>
        <fullName evidence="4">L-amino acid N-acyltransferase YncA</fullName>
    </submittedName>
</protein>
<gene>
    <name evidence="4" type="ORF">SAMN05444716_101525</name>
</gene>
<evidence type="ECO:0000256" key="1">
    <source>
        <dbReference type="ARBA" id="ARBA00022679"/>
    </source>
</evidence>
<dbReference type="EMBL" id="FPAB01000001">
    <property type="protein sequence ID" value="SFS39878.1"/>
    <property type="molecule type" value="Genomic_DNA"/>
</dbReference>
<proteinExistence type="predicted"/>
<keyword evidence="1 4" id="KW-0808">Transferase</keyword>
<accession>A0A1I6PIG3</accession>
<name>A0A1I6PIG3_9ACTN</name>
<dbReference type="PANTHER" id="PTHR43877">
    <property type="entry name" value="AMINOALKYLPHOSPHONATE N-ACETYLTRANSFERASE-RELATED-RELATED"/>
    <property type="match status" value="1"/>
</dbReference>
<dbReference type="Pfam" id="PF00583">
    <property type="entry name" value="Acetyltransf_1"/>
    <property type="match status" value="1"/>
</dbReference>
<evidence type="ECO:0000256" key="2">
    <source>
        <dbReference type="ARBA" id="ARBA00023315"/>
    </source>
</evidence>
<dbReference type="CDD" id="cd04301">
    <property type="entry name" value="NAT_SF"/>
    <property type="match status" value="1"/>
</dbReference>
<dbReference type="GO" id="GO:0016747">
    <property type="term" value="F:acyltransferase activity, transferring groups other than amino-acyl groups"/>
    <property type="evidence" value="ECO:0007669"/>
    <property type="project" value="InterPro"/>
</dbReference>
<dbReference type="AlphaFoldDB" id="A0A1I6PIG3"/>
<keyword evidence="2 4" id="KW-0012">Acyltransferase</keyword>
<feature type="domain" description="N-acetyltransferase" evidence="3">
    <location>
        <begin position="3"/>
        <end position="167"/>
    </location>
</feature>
<dbReference type="Proteomes" id="UP000198873">
    <property type="component" value="Unassembled WGS sequence"/>
</dbReference>
<organism evidence="4 5">
    <name type="scientific">Streptomyces harbinensis</name>
    <dbReference type="NCBI Taxonomy" id="1176198"/>
    <lineage>
        <taxon>Bacteria</taxon>
        <taxon>Bacillati</taxon>
        <taxon>Actinomycetota</taxon>
        <taxon>Actinomycetes</taxon>
        <taxon>Kitasatosporales</taxon>
        <taxon>Streptomycetaceae</taxon>
        <taxon>Streptomyces</taxon>
    </lineage>
</organism>
<dbReference type="Gene3D" id="3.40.630.30">
    <property type="match status" value="1"/>
</dbReference>
<sequence>MTPSIRDMTAADTDGVAEVRVLGWRHAYRGLVPQPHLDAMDPAPFAAGLRRALPGLPAHTSHLVASAAGRVVGWACLGPYRPQDADWGEVRALYVHPDVLGTGVGRALLTAGTARLRAAGLPRVRLWVLRDNRRARRFYERAGFAPDGAVQSDEIDGADVPEVRYARG</sequence>
<dbReference type="PROSITE" id="PS51186">
    <property type="entry name" value="GNAT"/>
    <property type="match status" value="1"/>
</dbReference>
<dbReference type="SUPFAM" id="SSF55729">
    <property type="entry name" value="Acyl-CoA N-acyltransferases (Nat)"/>
    <property type="match status" value="1"/>
</dbReference>